<feature type="transmembrane region" description="Helical" evidence="1">
    <location>
        <begin position="12"/>
        <end position="30"/>
    </location>
</feature>
<dbReference type="AlphaFoldDB" id="A0AA47NSC1"/>
<evidence type="ECO:0000313" key="2">
    <source>
        <dbReference type="EMBL" id="KAK0134557.1"/>
    </source>
</evidence>
<proteinExistence type="predicted"/>
<evidence type="ECO:0000256" key="1">
    <source>
        <dbReference type="SAM" id="Phobius"/>
    </source>
</evidence>
<keyword evidence="3" id="KW-1185">Reference proteome</keyword>
<reference evidence="2" key="1">
    <citation type="journal article" date="2023" name="Front. Mar. Sci.">
        <title>A new Merluccius polli reference genome to investigate the effects of global change in West African waters.</title>
        <authorList>
            <person name="Mateo J.L."/>
            <person name="Blanco-Fernandez C."/>
            <person name="Garcia-Vazquez E."/>
            <person name="Machado-Schiaffino G."/>
        </authorList>
    </citation>
    <scope>NUCLEOTIDE SEQUENCE</scope>
    <source>
        <strain evidence="2">C29</strain>
        <tissue evidence="2">Fin</tissue>
    </source>
</reference>
<sequence length="83" mass="9386">MQRSFGSMQRSLGLVAQAIVGLFVLSLALIRNKWGHFHHFLHFPLNISFSHKKKFHRSTRAPQLVEHSLCVGDISSMADDLVS</sequence>
<protein>
    <submittedName>
        <fullName evidence="2">Uncharacterized protein</fullName>
    </submittedName>
</protein>
<organism evidence="2 3">
    <name type="scientific">Merluccius polli</name>
    <name type="common">Benguela hake</name>
    <name type="synonym">Merluccius cadenati</name>
    <dbReference type="NCBI Taxonomy" id="89951"/>
    <lineage>
        <taxon>Eukaryota</taxon>
        <taxon>Metazoa</taxon>
        <taxon>Chordata</taxon>
        <taxon>Craniata</taxon>
        <taxon>Vertebrata</taxon>
        <taxon>Euteleostomi</taxon>
        <taxon>Actinopterygii</taxon>
        <taxon>Neopterygii</taxon>
        <taxon>Teleostei</taxon>
        <taxon>Neoteleostei</taxon>
        <taxon>Acanthomorphata</taxon>
        <taxon>Zeiogadaria</taxon>
        <taxon>Gadariae</taxon>
        <taxon>Gadiformes</taxon>
        <taxon>Gadoidei</taxon>
        <taxon>Merlucciidae</taxon>
        <taxon>Merluccius</taxon>
    </lineage>
</organism>
<comment type="caution">
    <text evidence="2">The sequence shown here is derived from an EMBL/GenBank/DDBJ whole genome shotgun (WGS) entry which is preliminary data.</text>
</comment>
<keyword evidence="1" id="KW-0812">Transmembrane</keyword>
<keyword evidence="1" id="KW-1133">Transmembrane helix</keyword>
<name>A0AA47NSC1_MERPO</name>
<gene>
    <name evidence="2" type="ORF">N1851_029826</name>
</gene>
<keyword evidence="1" id="KW-0472">Membrane</keyword>
<accession>A0AA47NSC1</accession>
<evidence type="ECO:0000313" key="3">
    <source>
        <dbReference type="Proteomes" id="UP001174136"/>
    </source>
</evidence>
<dbReference type="Proteomes" id="UP001174136">
    <property type="component" value="Unassembled WGS sequence"/>
</dbReference>
<dbReference type="EMBL" id="JAOPHQ010005697">
    <property type="protein sequence ID" value="KAK0134557.1"/>
    <property type="molecule type" value="Genomic_DNA"/>
</dbReference>